<dbReference type="InterPro" id="IPR018673">
    <property type="entry name" value="DUF2141"/>
</dbReference>
<dbReference type="Pfam" id="PF09912">
    <property type="entry name" value="DUF2141"/>
    <property type="match status" value="1"/>
</dbReference>
<organism evidence="1">
    <name type="scientific">hydrothermal vent metagenome</name>
    <dbReference type="NCBI Taxonomy" id="652676"/>
    <lineage>
        <taxon>unclassified sequences</taxon>
        <taxon>metagenomes</taxon>
        <taxon>ecological metagenomes</taxon>
    </lineage>
</organism>
<accession>A0A1W1C195</accession>
<evidence type="ECO:0000313" key="1">
    <source>
        <dbReference type="EMBL" id="SFV59569.1"/>
    </source>
</evidence>
<reference evidence="1" key="1">
    <citation type="submission" date="2016-10" db="EMBL/GenBank/DDBJ databases">
        <authorList>
            <person name="de Groot N.N."/>
        </authorList>
    </citation>
    <scope>NUCLEOTIDE SEQUENCE</scope>
</reference>
<gene>
    <name evidence="1" type="ORF">MNB_SV-9-1255</name>
</gene>
<name>A0A1W1C195_9ZZZZ</name>
<dbReference type="AlphaFoldDB" id="A0A1W1C195"/>
<proteinExistence type="predicted"/>
<dbReference type="EMBL" id="FPHG01000039">
    <property type="protein sequence ID" value="SFV59569.1"/>
    <property type="molecule type" value="Genomic_DNA"/>
</dbReference>
<protein>
    <recommendedName>
        <fullName evidence="2">DUF2141 domain-containing protein</fullName>
    </recommendedName>
</protein>
<sequence>MKIITFGMLLSLSSLMANDINIKITNLSNQKGDIKIGLYNKAQNFSKVDKVYKEATVKISSKTFKYKFTNIPNGVYAIAIFHDENQNSKLDKNLFGMPIEGYGFSNNIRPSFRSANFEESKFELNGDKNINIKMGY</sequence>
<evidence type="ECO:0008006" key="2">
    <source>
        <dbReference type="Google" id="ProtNLM"/>
    </source>
</evidence>